<evidence type="ECO:0000313" key="2">
    <source>
        <dbReference type="Proteomes" id="UP000030901"/>
    </source>
</evidence>
<keyword evidence="2" id="KW-1185">Reference proteome</keyword>
<evidence type="ECO:0000313" key="1">
    <source>
        <dbReference type="EMBL" id="AJA45252.1"/>
    </source>
</evidence>
<organism evidence="1 2">
    <name type="scientific">Frischella perrara</name>
    <dbReference type="NCBI Taxonomy" id="1267021"/>
    <lineage>
        <taxon>Bacteria</taxon>
        <taxon>Pseudomonadati</taxon>
        <taxon>Pseudomonadota</taxon>
        <taxon>Gammaproteobacteria</taxon>
        <taxon>Orbales</taxon>
        <taxon>Orbaceae</taxon>
        <taxon>Frischella</taxon>
    </lineage>
</organism>
<proteinExistence type="predicted"/>
<name>A0A0A7S326_FRIPE</name>
<sequence>MFKNSDMAAVKLGLDKIYKNLTQELTYESYKVALIGNLVKNSRNQYTWIKNNSLF</sequence>
<accession>A0A0A7S326</accession>
<dbReference type="HOGENOM" id="CLU_3025697_0_0_6"/>
<dbReference type="AlphaFoldDB" id="A0A0A7S326"/>
<protein>
    <submittedName>
        <fullName evidence="1">Uncharacterized protein</fullName>
    </submittedName>
</protein>
<dbReference type="EMBL" id="CP009056">
    <property type="protein sequence ID" value="AJA45252.1"/>
    <property type="molecule type" value="Genomic_DNA"/>
</dbReference>
<gene>
    <name evidence="1" type="ORF">FPB0191_01433</name>
</gene>
<reference evidence="1 2" key="1">
    <citation type="journal article" date="2014" name="Appl. Environ. Microbiol.">
        <title>Gut symbionts from distinct hosts exhibit genotoxic activity via divergent colibactin biosynthetic pathways.</title>
        <authorList>
            <person name="Engel P."/>
            <person name="Vizcaino M.I."/>
            <person name="Crawford J.M."/>
        </authorList>
    </citation>
    <scope>NUCLEOTIDE SEQUENCE [LARGE SCALE GENOMIC DNA]</scope>
    <source>
        <strain evidence="1 2">PEB0191</strain>
    </source>
</reference>
<dbReference type="Proteomes" id="UP000030901">
    <property type="component" value="Chromosome"/>
</dbReference>
<dbReference type="KEGG" id="fpp:FPB0191_01433"/>